<comment type="caution">
    <text evidence="1">The sequence shown here is derived from an EMBL/GenBank/DDBJ whole genome shotgun (WGS) entry which is preliminary data.</text>
</comment>
<dbReference type="EMBL" id="BSXV01000944">
    <property type="protein sequence ID" value="GME91207.1"/>
    <property type="molecule type" value="Genomic_DNA"/>
</dbReference>
<protein>
    <submittedName>
        <fullName evidence="1">Unnamed protein product</fullName>
    </submittedName>
</protein>
<dbReference type="Proteomes" id="UP001165101">
    <property type="component" value="Unassembled WGS sequence"/>
</dbReference>
<evidence type="ECO:0000313" key="2">
    <source>
        <dbReference type="Proteomes" id="UP001165101"/>
    </source>
</evidence>
<gene>
    <name evidence="1" type="ORF">Cboi01_000221000</name>
</gene>
<accession>A0ACB5TM30</accession>
<proteinExistence type="predicted"/>
<organism evidence="1 2">
    <name type="scientific">Candida boidinii</name>
    <name type="common">Yeast</name>
    <dbReference type="NCBI Taxonomy" id="5477"/>
    <lineage>
        <taxon>Eukaryota</taxon>
        <taxon>Fungi</taxon>
        <taxon>Dikarya</taxon>
        <taxon>Ascomycota</taxon>
        <taxon>Saccharomycotina</taxon>
        <taxon>Pichiomycetes</taxon>
        <taxon>Pichiales</taxon>
        <taxon>Pichiaceae</taxon>
        <taxon>Ogataea</taxon>
        <taxon>Ogataea/Candida clade</taxon>
    </lineage>
</organism>
<sequence>MESDSYVSDTDLSDYGLLSSDEIEAENEDSQNTTNNKQIGKRSFLKPKKLLKIKKKILFKTNSNIKKTISDNNSQPKKRKVSNKEENKDKSFRKIRQDAKNLIKNLEYNSSNDLTIHLLSSYQLRQNIKNLNKIPKHWHSWPLHPQETPIPDSTVKYLIENENRKEMERSSIDRNKIINSLDTNNNNQIKSRLAISELNFEMDSYFQKLIYENFKTKDNIDNLNNLFPTLPKYLKNQLLCNLNNIIDKMLSIKFKSSKNDMVDWRDVLIASGIKLNSYSSTSNIPPHILNLQNTIKKIFLNKKILKDQLEFKDSFIDTDESKVNVIDELRIDRLKTTDNFKSYLIDETGDMKSGNLKWFPTSTLNRKTDENISVKENEELLIRSLIKRHYHKGLILKNSQKE</sequence>
<evidence type="ECO:0000313" key="1">
    <source>
        <dbReference type="EMBL" id="GME91207.1"/>
    </source>
</evidence>
<keyword evidence="2" id="KW-1185">Reference proteome</keyword>
<reference evidence="1" key="1">
    <citation type="submission" date="2023-04" db="EMBL/GenBank/DDBJ databases">
        <title>Candida boidinii NBRC 1967.</title>
        <authorList>
            <person name="Ichikawa N."/>
            <person name="Sato H."/>
            <person name="Tonouchi N."/>
        </authorList>
    </citation>
    <scope>NUCLEOTIDE SEQUENCE</scope>
    <source>
        <strain evidence="1">NBRC 1967</strain>
    </source>
</reference>
<name>A0ACB5TM30_CANBO</name>